<reference evidence="6 7" key="1">
    <citation type="submission" date="2020-05" db="EMBL/GenBank/DDBJ databases">
        <title>Aquincola sp. isolate from soil.</title>
        <authorList>
            <person name="Han J."/>
            <person name="Kim D.-U."/>
        </authorList>
    </citation>
    <scope>NUCLEOTIDE SEQUENCE [LARGE SCALE GENOMIC DNA]</scope>
    <source>
        <strain evidence="6 7">S2</strain>
    </source>
</reference>
<keyword evidence="3 5" id="KW-1133">Transmembrane helix</keyword>
<accession>A0ABX2EI72</accession>
<protein>
    <submittedName>
        <fullName evidence="6">EI24 domain-containing protein</fullName>
    </submittedName>
</protein>
<keyword evidence="4 5" id="KW-0472">Membrane</keyword>
<keyword evidence="7" id="KW-1185">Reference proteome</keyword>
<comment type="subcellular location">
    <subcellularLocation>
        <location evidence="1">Membrane</location>
        <topology evidence="1">Multi-pass membrane protein</topology>
    </subcellularLocation>
</comment>
<evidence type="ECO:0000313" key="7">
    <source>
        <dbReference type="Proteomes" id="UP000737171"/>
    </source>
</evidence>
<keyword evidence="2 5" id="KW-0812">Transmembrane</keyword>
<dbReference type="RefSeq" id="WP_173123841.1">
    <property type="nucleotide sequence ID" value="NZ_JABRWJ010000004.1"/>
</dbReference>
<dbReference type="Pfam" id="PF07264">
    <property type="entry name" value="EI24"/>
    <property type="match status" value="1"/>
</dbReference>
<dbReference type="Proteomes" id="UP000737171">
    <property type="component" value="Unassembled WGS sequence"/>
</dbReference>
<name>A0ABX2EI72_9BURK</name>
<dbReference type="InterPro" id="IPR059112">
    <property type="entry name" value="CysZ/EI24"/>
</dbReference>
<comment type="caution">
    <text evidence="6">The sequence shown here is derived from an EMBL/GenBank/DDBJ whole genome shotgun (WGS) entry which is preliminary data.</text>
</comment>
<sequence length="287" mass="31165">MKELLDAFWRAAAYCLHPKVIGLSALPLLVCAAIALGLGWFYWEAALQAVRATLESWRLVDTALHWVETLVGSSFRTVLAPLIVVVLALPAVVVLSLLLVALLMTPAIVGLIGARRFPALERRQGASVLVGFSWSLVSSVLALAALLVTLPLWLIPPLILILPPLIWGWLAYRVMSFDVLAEHADPTERRLLMRRHRGPLLAIGLVTGYLGAAPSLLWAFSVGTLIFAPLLVVISIWLYTLVFAFSTLWFAHYCLAALARLRAEAQAAVEPPAPQMSAIEGSSVAPN</sequence>
<gene>
    <name evidence="6" type="ORF">HLB44_15050</name>
</gene>
<evidence type="ECO:0000256" key="1">
    <source>
        <dbReference type="ARBA" id="ARBA00004141"/>
    </source>
</evidence>
<evidence type="ECO:0000256" key="3">
    <source>
        <dbReference type="ARBA" id="ARBA00022989"/>
    </source>
</evidence>
<organism evidence="6 7">
    <name type="scientific">Pseudaquabacterium terrae</name>
    <dbReference type="NCBI Taxonomy" id="2732868"/>
    <lineage>
        <taxon>Bacteria</taxon>
        <taxon>Pseudomonadati</taxon>
        <taxon>Pseudomonadota</taxon>
        <taxon>Betaproteobacteria</taxon>
        <taxon>Burkholderiales</taxon>
        <taxon>Sphaerotilaceae</taxon>
        <taxon>Pseudaquabacterium</taxon>
    </lineage>
</organism>
<feature type="transmembrane region" description="Helical" evidence="5">
    <location>
        <begin position="82"/>
        <end position="114"/>
    </location>
</feature>
<feature type="transmembrane region" description="Helical" evidence="5">
    <location>
        <begin position="199"/>
        <end position="220"/>
    </location>
</feature>
<proteinExistence type="predicted"/>
<evidence type="ECO:0000256" key="4">
    <source>
        <dbReference type="ARBA" id="ARBA00023136"/>
    </source>
</evidence>
<dbReference type="EMBL" id="JABRWJ010000004">
    <property type="protein sequence ID" value="NRF68309.1"/>
    <property type="molecule type" value="Genomic_DNA"/>
</dbReference>
<evidence type="ECO:0000313" key="6">
    <source>
        <dbReference type="EMBL" id="NRF68309.1"/>
    </source>
</evidence>
<feature type="transmembrane region" description="Helical" evidence="5">
    <location>
        <begin position="20"/>
        <end position="43"/>
    </location>
</feature>
<feature type="transmembrane region" description="Helical" evidence="5">
    <location>
        <begin position="126"/>
        <end position="147"/>
    </location>
</feature>
<evidence type="ECO:0000256" key="2">
    <source>
        <dbReference type="ARBA" id="ARBA00022692"/>
    </source>
</evidence>
<feature type="transmembrane region" description="Helical" evidence="5">
    <location>
        <begin position="153"/>
        <end position="172"/>
    </location>
</feature>
<feature type="transmembrane region" description="Helical" evidence="5">
    <location>
        <begin position="226"/>
        <end position="251"/>
    </location>
</feature>
<evidence type="ECO:0000256" key="5">
    <source>
        <dbReference type="SAM" id="Phobius"/>
    </source>
</evidence>